<dbReference type="InterPro" id="IPR000914">
    <property type="entry name" value="SBP_5_dom"/>
</dbReference>
<dbReference type="GO" id="GO:0043190">
    <property type="term" value="C:ATP-binding cassette (ABC) transporter complex"/>
    <property type="evidence" value="ECO:0007669"/>
    <property type="project" value="InterPro"/>
</dbReference>
<dbReference type="Gene3D" id="3.90.76.10">
    <property type="entry name" value="Dipeptide-binding Protein, Domain 1"/>
    <property type="match status" value="1"/>
</dbReference>
<keyword evidence="1" id="KW-0732">Signal</keyword>
<feature type="signal peptide" evidence="1">
    <location>
        <begin position="1"/>
        <end position="22"/>
    </location>
</feature>
<dbReference type="GO" id="GO:0042597">
    <property type="term" value="C:periplasmic space"/>
    <property type="evidence" value="ECO:0007669"/>
    <property type="project" value="UniProtKB-ARBA"/>
</dbReference>
<evidence type="ECO:0000313" key="4">
    <source>
        <dbReference type="Proteomes" id="UP000029015"/>
    </source>
</evidence>
<sequence length="553" mass="59732">MTHTIRKLAAAATACIATLSLAACGGSSASSGADDQGDASAVITAYDTEPQGPLIPADTNERGGSKPLSLILARLVAFSPDGKAVNEVADSIKPNSGNTQFTVKLKPGWKFSDGSPVTAQSFTKAWSYGANVANAQKNASYFSTIKGYDDLQKSGVKSDEQLSGLKVQDDLTFIVDLSEPDSIFPIKVGYNAFSPLPESFYKDPKGFGEHPVGNGQYKFKSWEHNKSIQLVKNPDYKGQFRPRNGGVNFMMYTANDSAYSDIQAGNLDVMENVPSSASKTFTTDSSVQAYNKPGSVIESVGISGNLDHFKHDEEGILRRQAVSMSIDRDAICKKVLNGTATPAKSYSAPTIPGYSTSLKNSENIKYNAAKAKSLWQQADKISPWPTSAKLDFTYNADQGFGPVYKALANMVRTNLGINCEDVPIPTFQEFRQNVTERKIQGAYHAGWSPDYPSVENYLNPIYGSAAADGKGANDSDYKSSQFDSLMNQAAKATSQSEVESFYDQAQGVLLHDLPGIPVYYANANGAAAKQVKGFSINWQNFPVYWQMSVPSSK</sequence>
<proteinExistence type="predicted"/>
<reference evidence="3 4" key="1">
    <citation type="submission" date="2014-03" db="EMBL/GenBank/DDBJ databases">
        <title>Genomics of Bifidobacteria.</title>
        <authorList>
            <person name="Ventura M."/>
            <person name="Milani C."/>
            <person name="Lugli G.A."/>
        </authorList>
    </citation>
    <scope>NUCLEOTIDE SEQUENCE [LARGE SCALE GENOMIC DNA]</scope>
    <source>
        <strain evidence="3 4">DSM 22766</strain>
    </source>
</reference>
<dbReference type="PROSITE" id="PS51257">
    <property type="entry name" value="PROKAR_LIPOPROTEIN"/>
    <property type="match status" value="1"/>
</dbReference>
<accession>A0A086Z0W5</accession>
<feature type="domain" description="Solute-binding protein family 5" evidence="2">
    <location>
        <begin position="85"/>
        <end position="466"/>
    </location>
</feature>
<gene>
    <name evidence="3" type="ORF">BACT_0867</name>
</gene>
<dbReference type="PANTHER" id="PTHR30290:SF83">
    <property type="entry name" value="ABC TRANSPORTER SUBSTRATE-BINDING PROTEIN"/>
    <property type="match status" value="1"/>
</dbReference>
<dbReference type="InterPro" id="IPR039424">
    <property type="entry name" value="SBP_5"/>
</dbReference>
<dbReference type="GO" id="GO:0015833">
    <property type="term" value="P:peptide transport"/>
    <property type="evidence" value="ECO:0007669"/>
    <property type="project" value="TreeGrafter"/>
</dbReference>
<dbReference type="GO" id="GO:1904680">
    <property type="term" value="F:peptide transmembrane transporter activity"/>
    <property type="evidence" value="ECO:0007669"/>
    <property type="project" value="TreeGrafter"/>
</dbReference>
<dbReference type="CDD" id="cd00995">
    <property type="entry name" value="PBP2_NikA_DppA_OppA_like"/>
    <property type="match status" value="1"/>
</dbReference>
<feature type="chain" id="PRO_5038769640" evidence="1">
    <location>
        <begin position="23"/>
        <end position="553"/>
    </location>
</feature>
<protein>
    <submittedName>
        <fullName evidence="3">Oligopeptide-binding protein OppA</fullName>
    </submittedName>
</protein>
<evidence type="ECO:0000259" key="2">
    <source>
        <dbReference type="Pfam" id="PF00496"/>
    </source>
</evidence>
<dbReference type="AlphaFoldDB" id="A0A086Z0W5"/>
<dbReference type="STRING" id="1437605.AB656_02940"/>
<dbReference type="PIRSF" id="PIRSF002741">
    <property type="entry name" value="MppA"/>
    <property type="match status" value="1"/>
</dbReference>
<comment type="caution">
    <text evidence="3">The sequence shown here is derived from an EMBL/GenBank/DDBJ whole genome shotgun (WGS) entry which is preliminary data.</text>
</comment>
<evidence type="ECO:0000313" key="3">
    <source>
        <dbReference type="EMBL" id="KFI40165.1"/>
    </source>
</evidence>
<name>A0A086Z0W5_9BIFI</name>
<dbReference type="Gene3D" id="3.40.190.10">
    <property type="entry name" value="Periplasmic binding protein-like II"/>
    <property type="match status" value="1"/>
</dbReference>
<dbReference type="SUPFAM" id="SSF53850">
    <property type="entry name" value="Periplasmic binding protein-like II"/>
    <property type="match status" value="1"/>
</dbReference>
<dbReference type="InterPro" id="IPR030678">
    <property type="entry name" value="Peptide/Ni-bd"/>
</dbReference>
<dbReference type="EMBL" id="JGYK01000001">
    <property type="protein sequence ID" value="KFI40165.1"/>
    <property type="molecule type" value="Genomic_DNA"/>
</dbReference>
<dbReference type="Gene3D" id="3.10.105.10">
    <property type="entry name" value="Dipeptide-binding Protein, Domain 3"/>
    <property type="match status" value="1"/>
</dbReference>
<dbReference type="eggNOG" id="COG4166">
    <property type="taxonomic scope" value="Bacteria"/>
</dbReference>
<dbReference type="Proteomes" id="UP000029015">
    <property type="component" value="Unassembled WGS sequence"/>
</dbReference>
<organism evidence="3 4">
    <name type="scientific">Bifidobacterium actinocoloniiforme DSM 22766</name>
    <dbReference type="NCBI Taxonomy" id="1437605"/>
    <lineage>
        <taxon>Bacteria</taxon>
        <taxon>Bacillati</taxon>
        <taxon>Actinomycetota</taxon>
        <taxon>Actinomycetes</taxon>
        <taxon>Bifidobacteriales</taxon>
        <taxon>Bifidobacteriaceae</taxon>
        <taxon>Bifidobacterium</taxon>
    </lineage>
</organism>
<dbReference type="Pfam" id="PF00496">
    <property type="entry name" value="SBP_bac_5"/>
    <property type="match status" value="1"/>
</dbReference>
<dbReference type="RefSeq" id="WP_414630301.1">
    <property type="nucleotide sequence ID" value="NZ_CP011786.1"/>
</dbReference>
<keyword evidence="4" id="KW-1185">Reference proteome</keyword>
<dbReference type="PANTHER" id="PTHR30290">
    <property type="entry name" value="PERIPLASMIC BINDING COMPONENT OF ABC TRANSPORTER"/>
    <property type="match status" value="1"/>
</dbReference>
<evidence type="ECO:0000256" key="1">
    <source>
        <dbReference type="SAM" id="SignalP"/>
    </source>
</evidence>